<organism evidence="3 4">
    <name type="scientific">Microbispora hainanensis</name>
    <dbReference type="NCBI Taxonomy" id="568844"/>
    <lineage>
        <taxon>Bacteria</taxon>
        <taxon>Bacillati</taxon>
        <taxon>Actinomycetota</taxon>
        <taxon>Actinomycetes</taxon>
        <taxon>Streptosporangiales</taxon>
        <taxon>Streptosporangiaceae</taxon>
        <taxon>Microbispora</taxon>
    </lineage>
</organism>
<dbReference type="Proteomes" id="UP000316541">
    <property type="component" value="Unassembled WGS sequence"/>
</dbReference>
<comment type="caution">
    <text evidence="3">The sequence shown here is derived from an EMBL/GenBank/DDBJ whole genome shotgun (WGS) entry which is preliminary data.</text>
</comment>
<protein>
    <recommendedName>
        <fullName evidence="5">DUF320 domain-containing protein</fullName>
    </recommendedName>
</protein>
<sequence>MAASARRMAVAAFLIVIPSVVAAHEAMAAPAAGHAPHAFGQSGQGKMSATKMSAAKKSAAKKSAGKKGKKGKGKKGKGRGNGGARLDARLAGFEAGANEAGANGGGGHGGGGRGGGFGHGGGGGGMQRTSGMNTANAPTISSPPYQLNTGKRNVQAPAGNSAVDFAGVQQVSSVSVFTDSLSGNCRGGMENCSINQNLRAAEDRGGSIGH</sequence>
<evidence type="ECO:0008006" key="5">
    <source>
        <dbReference type="Google" id="ProtNLM"/>
    </source>
</evidence>
<gene>
    <name evidence="3" type="ORF">FLX08_21850</name>
</gene>
<dbReference type="EMBL" id="VIRM01000027">
    <property type="protein sequence ID" value="TQS19029.1"/>
    <property type="molecule type" value="Genomic_DNA"/>
</dbReference>
<feature type="compositionally biased region" description="Low complexity" evidence="1">
    <location>
        <begin position="45"/>
        <end position="57"/>
    </location>
</feature>
<evidence type="ECO:0000313" key="3">
    <source>
        <dbReference type="EMBL" id="TQS19029.1"/>
    </source>
</evidence>
<feature type="signal peptide" evidence="2">
    <location>
        <begin position="1"/>
        <end position="22"/>
    </location>
</feature>
<evidence type="ECO:0000256" key="2">
    <source>
        <dbReference type="SAM" id="SignalP"/>
    </source>
</evidence>
<proteinExistence type="predicted"/>
<feature type="region of interest" description="Disordered" evidence="1">
    <location>
        <begin position="34"/>
        <end position="85"/>
    </location>
</feature>
<dbReference type="AlphaFoldDB" id="A0A544YQH7"/>
<evidence type="ECO:0000313" key="4">
    <source>
        <dbReference type="Proteomes" id="UP000316541"/>
    </source>
</evidence>
<feature type="chain" id="PRO_5039706543" description="DUF320 domain-containing protein" evidence="2">
    <location>
        <begin position="23"/>
        <end position="210"/>
    </location>
</feature>
<reference evidence="3 4" key="1">
    <citation type="submission" date="2019-07" db="EMBL/GenBank/DDBJ databases">
        <title>Microbispora hainanensis DSM 45428.</title>
        <authorList>
            <person name="Thawai C."/>
        </authorList>
    </citation>
    <scope>NUCLEOTIDE SEQUENCE [LARGE SCALE GENOMIC DNA]</scope>
    <source>
        <strain evidence="3 4">DSM 45428</strain>
    </source>
</reference>
<feature type="compositionally biased region" description="Basic residues" evidence="1">
    <location>
        <begin position="58"/>
        <end position="78"/>
    </location>
</feature>
<dbReference type="RefSeq" id="WP_142620757.1">
    <property type="nucleotide sequence ID" value="NZ_VIRM01000027.1"/>
</dbReference>
<name>A0A544YQH7_9ACTN</name>
<evidence type="ECO:0000256" key="1">
    <source>
        <dbReference type="SAM" id="MobiDB-lite"/>
    </source>
</evidence>
<accession>A0A544YQH7</accession>
<keyword evidence="2" id="KW-0732">Signal</keyword>